<evidence type="ECO:0000259" key="18">
    <source>
        <dbReference type="Pfam" id="PF14699"/>
    </source>
</evidence>
<dbReference type="InterPro" id="IPR010401">
    <property type="entry name" value="AGL/Gdb1"/>
</dbReference>
<keyword evidence="14" id="KW-0326">Glycosidase</keyword>
<gene>
    <name evidence="21" type="primary">AGL</name>
    <name evidence="21" type="ORF">AWC38_SpisGene13880</name>
</gene>
<protein>
    <recommendedName>
        <fullName evidence="7">Glycogen debranching enzyme</fullName>
        <ecNumber evidence="5">2.4.1.25</ecNumber>
        <ecNumber evidence="6">3.2.1.33</ecNumber>
    </recommendedName>
    <alternativeName>
        <fullName evidence="16">Glycogen debrancher</fullName>
    </alternativeName>
</protein>
<evidence type="ECO:0000256" key="6">
    <source>
        <dbReference type="ARBA" id="ARBA00012778"/>
    </source>
</evidence>
<evidence type="ECO:0000259" key="17">
    <source>
        <dbReference type="Pfam" id="PF06202"/>
    </source>
</evidence>
<dbReference type="Pfam" id="PF06202">
    <property type="entry name" value="GDE_C"/>
    <property type="match status" value="1"/>
</dbReference>
<dbReference type="FunFam" id="1.50.10.10:FF:000039">
    <property type="entry name" value="Glycogen debranching enzyme Gdb1, putative"/>
    <property type="match status" value="1"/>
</dbReference>
<evidence type="ECO:0000259" key="20">
    <source>
        <dbReference type="Pfam" id="PF14702"/>
    </source>
</evidence>
<dbReference type="InterPro" id="IPR032792">
    <property type="entry name" value="AGL_glucanoTrfase"/>
</dbReference>
<evidence type="ECO:0000259" key="19">
    <source>
        <dbReference type="Pfam" id="PF14701"/>
    </source>
</evidence>
<dbReference type="GO" id="GO:0004135">
    <property type="term" value="F:amylo-alpha-1,6-glucosidase activity"/>
    <property type="evidence" value="ECO:0007669"/>
    <property type="project" value="UniProtKB-EC"/>
</dbReference>
<dbReference type="EMBL" id="LSMT01000269">
    <property type="protein sequence ID" value="PFX21639.1"/>
    <property type="molecule type" value="Genomic_DNA"/>
</dbReference>
<evidence type="ECO:0000313" key="22">
    <source>
        <dbReference type="Proteomes" id="UP000225706"/>
    </source>
</evidence>
<evidence type="ECO:0000256" key="4">
    <source>
        <dbReference type="ARBA" id="ARBA00004496"/>
    </source>
</evidence>
<dbReference type="STRING" id="50429.A0A2B4RXW1"/>
<dbReference type="Proteomes" id="UP000225706">
    <property type="component" value="Unassembled WGS sequence"/>
</dbReference>
<dbReference type="PANTHER" id="PTHR10569:SF2">
    <property type="entry name" value="GLYCOGEN DEBRANCHING ENZYME"/>
    <property type="match status" value="1"/>
</dbReference>
<evidence type="ECO:0000256" key="12">
    <source>
        <dbReference type="ARBA" id="ARBA00023056"/>
    </source>
</evidence>
<dbReference type="Gene3D" id="1.50.10.10">
    <property type="match status" value="1"/>
</dbReference>
<dbReference type="InterPro" id="IPR008928">
    <property type="entry name" value="6-hairpin_glycosidase_sf"/>
</dbReference>
<dbReference type="GO" id="GO:0004134">
    <property type="term" value="F:4-alpha-glucanotransferase activity"/>
    <property type="evidence" value="ECO:0007669"/>
    <property type="project" value="UniProtKB-EC"/>
</dbReference>
<evidence type="ECO:0000313" key="21">
    <source>
        <dbReference type="EMBL" id="PFX21639.1"/>
    </source>
</evidence>
<feature type="domain" description="Glycogen debranching enzyme glucanotransferase" evidence="19">
    <location>
        <begin position="128"/>
        <end position="565"/>
    </location>
</feature>
<keyword evidence="10" id="KW-0808">Transferase</keyword>
<dbReference type="GO" id="GO:0005737">
    <property type="term" value="C:cytoplasm"/>
    <property type="evidence" value="ECO:0007669"/>
    <property type="project" value="UniProtKB-SubCell"/>
</dbReference>
<evidence type="ECO:0000256" key="9">
    <source>
        <dbReference type="ARBA" id="ARBA00022676"/>
    </source>
</evidence>
<dbReference type="InterPro" id="IPR032788">
    <property type="entry name" value="AGL_central"/>
</dbReference>
<evidence type="ECO:0000256" key="15">
    <source>
        <dbReference type="ARBA" id="ARBA00025780"/>
    </source>
</evidence>
<sequence>MAGQVRVLQLEAGQELETKLFRIEKGWTLRFTLGPSLQPYNVHLLCNHPPSNQHSFDRKKYTELIWTCPPGQECDDADRYADIIADTAGSFHFYVVYKDGEHKGKEEKRTTSGYFSVDPVLKVNSSETIPLECVSLQTVLSKSLGPLEEWSDRLRVTKETGYNMIHFTPIQQLGKSNSSYSLSDQLSLNAAFHSPGKKNASFDGVKDILDKMRSEWKVMSIVDIVLNHTANNSPWLWDHPECSYNLDNSPHLKPAFLLDRALWHFTCQVADGVWAADGLPAEVNCEEHIHRIGDILRHKVLPKLRLWELFSVDVAKAVDQFRNTILKVKKPGSGSLKEDEKPLELTEDSSYERFSATVDMVKAVEKFNRERSDALDEKQRLHLCSEDFKAHLNNLNDTVKNKKVADHIESAIQSVQNTVRYERLAGHGPRHPRVKRTCPLVTTYFTTPGDCDTVEEEEKLMYSDKAKFCMAHPGWIMGGDPLKDFAAPGSLVYLRREVIAWGDSVKLRYGKGTEDAPFLWDFMLQYTQICARLFDGIRLDNCHSTPLHVAEYFVDAARQVKPDLYVTAELFTGSEATDNIFVNRLGITSLIREALNAHDPHEEGRLIYLYGGETVGAFMHPSAVKPLVPIIAHALFMDVTHDNPSPFEVRSVYDSIASSALVSMACCATGSSRGYDELVPHHIHVVKEDRLYLSWPNENSKLKKAAFVKESDGIMLAKRAINELHRWLGEEGYTQVYVDQIHHDVHAITRHCPDKRKTVVLVAHSAFHHPSEHLQPTKDRQKIHMSGIPPLNIPGEINEIIFEAMLLKKQDAGEFSKDAAFINGLQSHEVLLQRHVPLHEAKTCRAEQKGNNTFEVYFDNFAPGSVIAFDITMETNVKNALGQLRQLGVDLYQKRSGSQESYNKIDELDAILANLSLSDLNRVLYRADPEERDDGNGGGVYVLPDTGPLVYCGLQGVISILANVRQFDDLAHPLCRNLREGNWLLDYVVGRLLPFVGTRQLGVWLDKVFSLIKECPRYLVPCYFDAIITPLYLKLLDRAWGQMSSFVQNGSSFLKALSLGSLQFVGLSRTASLPALSPQLYHGPSSGAEMPTLMSLAAGLPHFSSGFMRCWGRDTFIALRGLLLVTGRYQDARHHILAFAGCVRHGLIPNLLDGGRKPRYNCRDAPWWWLQCIQDYCSIVPDGLKILSDPVSRIFPSDCCDPQPPGKTDQPLYDVIQEVMQRHFNGISFRERGAGSELDNHMHEAGFNVSVGVQERTGFVYGGSQWNAGTWMDKVGESRLAGNFGVPATPRDGSAVEIVGLCKSTVRWLADLCDQKNFPYAGVSKLQDGFPVELSYKEWNMKIQDAFEKHFWIPEDPNDKKQQGDEDKLVHRRGIYKDTVGATHRFTDYQFRPNLCVAMVVAPEMFNPEHAWKCLDMVEEILLGPLGMATLDPSDWAYEGVYDNSQDSTSYKSAKGFAYHQGPEWLWCTGPFLRARLYFAKKLHGPKGLELAVVRVKSILARHKVEITSSPWRSLPELTNAGGAPCYDGCPAQGWSVGCLLDVLYDMEKLIKDN</sequence>
<comment type="catalytic activity">
    <reaction evidence="2">
        <text>Hydrolysis of (1-&gt;6)-alpha-D-glucosidic branch linkages in glycogen phosphorylase limit dextrin.</text>
        <dbReference type="EC" id="3.2.1.33"/>
    </reaction>
</comment>
<dbReference type="SUPFAM" id="SSF48208">
    <property type="entry name" value="Six-hairpin glycosidases"/>
    <property type="match status" value="1"/>
</dbReference>
<comment type="similarity">
    <text evidence="15">Belongs to the glycogen debranching enzyme family.</text>
</comment>
<keyword evidence="22" id="KW-1185">Reference proteome</keyword>
<proteinExistence type="inferred from homology"/>
<dbReference type="InterPro" id="IPR017853">
    <property type="entry name" value="GH"/>
</dbReference>
<feature type="domain" description="Glycogen debranching enzyme C-terminal" evidence="17">
    <location>
        <begin position="1091"/>
        <end position="1541"/>
    </location>
</feature>
<comment type="subcellular location">
    <subcellularLocation>
        <location evidence="4">Cytoplasm</location>
    </subcellularLocation>
</comment>
<keyword evidence="11" id="KW-0378">Hydrolase</keyword>
<keyword evidence="13" id="KW-0511">Multifunctional enzyme</keyword>
<evidence type="ECO:0000256" key="5">
    <source>
        <dbReference type="ARBA" id="ARBA00012560"/>
    </source>
</evidence>
<evidence type="ECO:0000256" key="11">
    <source>
        <dbReference type="ARBA" id="ARBA00022801"/>
    </source>
</evidence>
<comment type="function">
    <text evidence="3">Multifunctional enzyme acting as 1,4-alpha-D-glucan:1,4-alpha-D-glucan 4-alpha-D-glycosyltransferase and amylo-1,6-glucosidase in glycogen degradation.</text>
</comment>
<dbReference type="EC" id="2.4.1.25" evidence="5"/>
<evidence type="ECO:0000256" key="14">
    <source>
        <dbReference type="ARBA" id="ARBA00023295"/>
    </source>
</evidence>
<evidence type="ECO:0000256" key="8">
    <source>
        <dbReference type="ARBA" id="ARBA00022490"/>
    </source>
</evidence>
<evidence type="ECO:0000256" key="10">
    <source>
        <dbReference type="ARBA" id="ARBA00022679"/>
    </source>
</evidence>
<keyword evidence="9" id="KW-0328">Glycosyltransferase</keyword>
<reference evidence="22" key="1">
    <citation type="journal article" date="2017" name="bioRxiv">
        <title>Comparative analysis of the genomes of Stylophora pistillata and Acropora digitifera provides evidence for extensive differences between species of corals.</title>
        <authorList>
            <person name="Voolstra C.R."/>
            <person name="Li Y."/>
            <person name="Liew Y.J."/>
            <person name="Baumgarten S."/>
            <person name="Zoccola D."/>
            <person name="Flot J.-F."/>
            <person name="Tambutte S."/>
            <person name="Allemand D."/>
            <person name="Aranda M."/>
        </authorList>
    </citation>
    <scope>NUCLEOTIDE SEQUENCE [LARGE SCALE GENOMIC DNA]</scope>
</reference>
<dbReference type="Pfam" id="PF14702">
    <property type="entry name" value="hGDE_central"/>
    <property type="match status" value="1"/>
</dbReference>
<dbReference type="Pfam" id="PF14699">
    <property type="entry name" value="hGDE_N"/>
    <property type="match status" value="1"/>
</dbReference>
<evidence type="ECO:0000256" key="7">
    <source>
        <dbReference type="ARBA" id="ARBA00020723"/>
    </source>
</evidence>
<dbReference type="EC" id="3.2.1.33" evidence="6"/>
<keyword evidence="12" id="KW-0320">Glycogen biosynthesis</keyword>
<evidence type="ECO:0000256" key="2">
    <source>
        <dbReference type="ARBA" id="ARBA00000927"/>
    </source>
</evidence>
<name>A0A2B4RXW1_STYPI</name>
<dbReference type="OrthoDB" id="6019729at2759"/>
<dbReference type="Pfam" id="PF14701">
    <property type="entry name" value="hDGE_amylase"/>
    <property type="match status" value="1"/>
</dbReference>
<organism evidence="21 22">
    <name type="scientific">Stylophora pistillata</name>
    <name type="common">Smooth cauliflower coral</name>
    <dbReference type="NCBI Taxonomy" id="50429"/>
    <lineage>
        <taxon>Eukaryota</taxon>
        <taxon>Metazoa</taxon>
        <taxon>Cnidaria</taxon>
        <taxon>Anthozoa</taxon>
        <taxon>Hexacorallia</taxon>
        <taxon>Scleractinia</taxon>
        <taxon>Astrocoeniina</taxon>
        <taxon>Pocilloporidae</taxon>
        <taxon>Stylophora</taxon>
    </lineage>
</organism>
<accession>A0A2B4RXW1</accession>
<evidence type="ECO:0000256" key="16">
    <source>
        <dbReference type="ARBA" id="ARBA00031477"/>
    </source>
</evidence>
<feature type="domain" description="Glycogen debranching enzyme central" evidence="20">
    <location>
        <begin position="713"/>
        <end position="992"/>
    </location>
</feature>
<dbReference type="InterPro" id="IPR032790">
    <property type="entry name" value="GDE_C"/>
</dbReference>
<comment type="caution">
    <text evidence="21">The sequence shown here is derived from an EMBL/GenBank/DDBJ whole genome shotgun (WGS) entry which is preliminary data.</text>
</comment>
<dbReference type="FunFam" id="3.20.20.80:FF:000108">
    <property type="entry name" value="glycogen debranching enzyme"/>
    <property type="match status" value="1"/>
</dbReference>
<dbReference type="InterPro" id="IPR012341">
    <property type="entry name" value="6hp_glycosidase-like_sf"/>
</dbReference>
<dbReference type="InterPro" id="IPR029436">
    <property type="entry name" value="AGL_euk_N"/>
</dbReference>
<evidence type="ECO:0000256" key="3">
    <source>
        <dbReference type="ARBA" id="ARBA00003530"/>
    </source>
</evidence>
<dbReference type="SUPFAM" id="SSF51445">
    <property type="entry name" value="(Trans)glycosidases"/>
    <property type="match status" value="1"/>
</dbReference>
<keyword evidence="8" id="KW-0963">Cytoplasm</keyword>
<dbReference type="CDD" id="cd11327">
    <property type="entry name" value="AmyAc_Glg_debranch_2"/>
    <property type="match status" value="1"/>
</dbReference>
<dbReference type="NCBIfam" id="TIGR01531">
    <property type="entry name" value="glyc_debranch"/>
    <property type="match status" value="1"/>
</dbReference>
<dbReference type="FunFam" id="3.20.20.80:FF:000070">
    <property type="entry name" value="GDB1p Glycogen debranching enzyme"/>
    <property type="match status" value="1"/>
</dbReference>
<dbReference type="Gene3D" id="3.20.20.80">
    <property type="entry name" value="Glycosidases"/>
    <property type="match status" value="2"/>
</dbReference>
<evidence type="ECO:0000256" key="13">
    <source>
        <dbReference type="ARBA" id="ARBA00023268"/>
    </source>
</evidence>
<dbReference type="InterPro" id="IPR006421">
    <property type="entry name" value="Glycogen_debranch_met"/>
</dbReference>
<dbReference type="GO" id="GO:0005978">
    <property type="term" value="P:glycogen biosynthetic process"/>
    <property type="evidence" value="ECO:0007669"/>
    <property type="project" value="UniProtKB-KW"/>
</dbReference>
<dbReference type="GO" id="GO:0005980">
    <property type="term" value="P:glycogen catabolic process"/>
    <property type="evidence" value="ECO:0007669"/>
    <property type="project" value="InterPro"/>
</dbReference>
<evidence type="ECO:0000256" key="1">
    <source>
        <dbReference type="ARBA" id="ARBA00000439"/>
    </source>
</evidence>
<dbReference type="PANTHER" id="PTHR10569">
    <property type="entry name" value="GLYCOGEN DEBRANCHING ENZYME"/>
    <property type="match status" value="1"/>
</dbReference>
<feature type="domain" description="Eukaryotic glycogen debranching enzyme N-terminal" evidence="18">
    <location>
        <begin position="29"/>
        <end position="124"/>
    </location>
</feature>
<comment type="catalytic activity">
    <reaction evidence="1">
        <text>Transfers a segment of a (1-&gt;4)-alpha-D-glucan to a new position in an acceptor, which may be glucose or a (1-&gt;4)-alpha-D-glucan.</text>
        <dbReference type="EC" id="2.4.1.25"/>
    </reaction>
</comment>